<evidence type="ECO:0000256" key="1">
    <source>
        <dbReference type="SAM" id="MobiDB-lite"/>
    </source>
</evidence>
<dbReference type="RefSeq" id="WP_011753370.1">
    <property type="nucleotide sequence ID" value="NC_008698.1"/>
</dbReference>
<dbReference type="EMBL" id="CP000505">
    <property type="protein sequence ID" value="ABL79105.1"/>
    <property type="molecule type" value="Genomic_DNA"/>
</dbReference>
<proteinExistence type="predicted"/>
<gene>
    <name evidence="2" type="ordered locus">Tpen_1710</name>
</gene>
<protein>
    <submittedName>
        <fullName evidence="2">Uncharacterized protein</fullName>
    </submittedName>
</protein>
<evidence type="ECO:0000313" key="3">
    <source>
        <dbReference type="Proteomes" id="UP000000641"/>
    </source>
</evidence>
<dbReference type="Proteomes" id="UP000000641">
    <property type="component" value="Chromosome"/>
</dbReference>
<dbReference type="KEGG" id="tpe:Tpen_1710"/>
<organism evidence="2 3">
    <name type="scientific">Thermofilum pendens (strain DSM 2475 / Hrk 5)</name>
    <dbReference type="NCBI Taxonomy" id="368408"/>
    <lineage>
        <taxon>Archaea</taxon>
        <taxon>Thermoproteota</taxon>
        <taxon>Thermoprotei</taxon>
        <taxon>Thermofilales</taxon>
        <taxon>Thermofilaceae</taxon>
        <taxon>Thermofilum</taxon>
    </lineage>
</organism>
<dbReference type="AlphaFoldDB" id="A1S0X5"/>
<accession>A1S0X5</accession>
<dbReference type="eggNOG" id="arCOG02218">
    <property type="taxonomic scope" value="Archaea"/>
</dbReference>
<dbReference type="GeneID" id="41583031"/>
<reference evidence="3" key="1">
    <citation type="journal article" date="2008" name="J. Bacteriol.">
        <title>Genome sequence of Thermofilum pendens reveals an exceptional loss of biosynthetic pathways without genome reduction.</title>
        <authorList>
            <person name="Anderson I."/>
            <person name="Rodriguez J."/>
            <person name="Susanti D."/>
            <person name="Porat I."/>
            <person name="Reich C."/>
            <person name="Ulrich L.E."/>
            <person name="Elkins J.G."/>
            <person name="Mavromatis K."/>
            <person name="Lykidis A."/>
            <person name="Kim E."/>
            <person name="Thompson L.S."/>
            <person name="Nolan M."/>
            <person name="Land M."/>
            <person name="Copeland A."/>
            <person name="Lapidus A."/>
            <person name="Lucas S."/>
            <person name="Detter C."/>
            <person name="Zhulin I.B."/>
            <person name="Olsen G.J."/>
            <person name="Whitman W."/>
            <person name="Mukhopadhyay B."/>
            <person name="Bristow J."/>
            <person name="Kyrpides N."/>
        </authorList>
    </citation>
    <scope>NUCLEOTIDE SEQUENCE [LARGE SCALE GENOMIC DNA]</scope>
    <source>
        <strain evidence="3">DSM 2475 / Hrk 5</strain>
    </source>
</reference>
<feature type="region of interest" description="Disordered" evidence="1">
    <location>
        <begin position="19"/>
        <end position="39"/>
    </location>
</feature>
<keyword evidence="3" id="KW-1185">Reference proteome</keyword>
<name>A1S0X5_THEPD</name>
<sequence>MNTTSAKVPNRVKKILEKRGAKVSKPTGKAPTAEKTGEEELRKALDEFASTLKDKIDPRAWAEIIDENRKSR</sequence>
<evidence type="ECO:0000313" key="2">
    <source>
        <dbReference type="EMBL" id="ABL79105.1"/>
    </source>
</evidence>
<dbReference type="EnsemblBacteria" id="ABL79105">
    <property type="protein sequence ID" value="ABL79105"/>
    <property type="gene ID" value="Tpen_1710"/>
</dbReference>
<dbReference type="HOGENOM" id="CLU_175270_1_2_2"/>
<dbReference type="STRING" id="368408.Tpen_1710"/>